<accession>A0A1E3WJF9</accession>
<dbReference type="OrthoDB" id="9972833at2"/>
<dbReference type="EMBL" id="MDCJ01000007">
    <property type="protein sequence ID" value="ODS05157.1"/>
    <property type="molecule type" value="Genomic_DNA"/>
</dbReference>
<proteinExistence type="predicted"/>
<protein>
    <submittedName>
        <fullName evidence="1">Uncharacterized protein</fullName>
    </submittedName>
</protein>
<evidence type="ECO:0000313" key="1">
    <source>
        <dbReference type="EMBL" id="ODS05157.1"/>
    </source>
</evidence>
<dbReference type="RefSeq" id="WP_069448120.1">
    <property type="nucleotide sequence ID" value="NZ_MDCJ01000007.1"/>
</dbReference>
<gene>
    <name evidence="1" type="ORF">VSF3289_04298</name>
</gene>
<comment type="caution">
    <text evidence="1">The sequence shown here is derived from an EMBL/GenBank/DDBJ whole genome shotgun (WGS) entry which is preliminary data.</text>
</comment>
<dbReference type="Proteomes" id="UP000095131">
    <property type="component" value="Unassembled WGS sequence"/>
</dbReference>
<dbReference type="PROSITE" id="PS51257">
    <property type="entry name" value="PROKAR_LIPOPROTEIN"/>
    <property type="match status" value="1"/>
</dbReference>
<name>A0A1E3WJF9_9VIBR</name>
<dbReference type="AlphaFoldDB" id="A0A1E3WJF9"/>
<evidence type="ECO:0000313" key="2">
    <source>
        <dbReference type="Proteomes" id="UP000095131"/>
    </source>
</evidence>
<organism evidence="1 2">
    <name type="scientific">Vibrio scophthalmi</name>
    <dbReference type="NCBI Taxonomy" id="45658"/>
    <lineage>
        <taxon>Bacteria</taxon>
        <taxon>Pseudomonadati</taxon>
        <taxon>Pseudomonadota</taxon>
        <taxon>Gammaproteobacteria</taxon>
        <taxon>Vibrionales</taxon>
        <taxon>Vibrionaceae</taxon>
        <taxon>Vibrio</taxon>
    </lineage>
</organism>
<reference evidence="1 2" key="1">
    <citation type="submission" date="2016-08" db="EMBL/GenBank/DDBJ databases">
        <title>Genome sequencing of Vibrio scophthalmi strain FP3289, an isolated from Paralichthys olivaceus.</title>
        <authorList>
            <person name="Han H.-J."/>
        </authorList>
    </citation>
    <scope>NUCLEOTIDE SEQUENCE [LARGE SCALE GENOMIC DNA]</scope>
    <source>
        <strain evidence="1 2">FP3289</strain>
    </source>
</reference>
<sequence length="148" mass="17056">MKINSEVMEQLFDASIRIEHVFHMQLVTACDSLPNAFWEEFDDNHTEILEALGFGGKESVGNYLLKSKGNLLDFLHDHKKHGVLIQFSTPIRDRFRFNDQGEFLSCSCSWSAYMSHFSYGQTLDEALRKAIAYQEEHFEQCIAEAKQG</sequence>